<evidence type="ECO:0000259" key="14">
    <source>
        <dbReference type="Pfam" id="PF02463"/>
    </source>
</evidence>
<evidence type="ECO:0000256" key="12">
    <source>
        <dbReference type="HAMAP-Rule" id="MF_00365"/>
    </source>
</evidence>
<dbReference type="RefSeq" id="WP_131919408.1">
    <property type="nucleotide sequence ID" value="NZ_JAOQNU010000013.1"/>
</dbReference>
<name>A0A4R2RLX7_9FIRM</name>
<evidence type="ECO:0000313" key="16">
    <source>
        <dbReference type="Proteomes" id="UP000294813"/>
    </source>
</evidence>
<evidence type="ECO:0000256" key="5">
    <source>
        <dbReference type="ARBA" id="ARBA00022705"/>
    </source>
</evidence>
<dbReference type="AlphaFoldDB" id="A0A4R2RLX7"/>
<dbReference type="GO" id="GO:0003697">
    <property type="term" value="F:single-stranded DNA binding"/>
    <property type="evidence" value="ECO:0007669"/>
    <property type="project" value="UniProtKB-UniRule"/>
</dbReference>
<evidence type="ECO:0000256" key="6">
    <source>
        <dbReference type="ARBA" id="ARBA00022741"/>
    </source>
</evidence>
<comment type="similarity">
    <text evidence="2 12 13">Belongs to the RecF family.</text>
</comment>
<dbReference type="OrthoDB" id="9803889at2"/>
<dbReference type="GO" id="GO:0005737">
    <property type="term" value="C:cytoplasm"/>
    <property type="evidence" value="ECO:0007669"/>
    <property type="project" value="UniProtKB-SubCell"/>
</dbReference>
<dbReference type="NCBIfam" id="TIGR00611">
    <property type="entry name" value="recf"/>
    <property type="match status" value="1"/>
</dbReference>
<dbReference type="GO" id="GO:0006302">
    <property type="term" value="P:double-strand break repair"/>
    <property type="evidence" value="ECO:0007669"/>
    <property type="project" value="TreeGrafter"/>
</dbReference>
<comment type="caution">
    <text evidence="15">The sequence shown here is derived from an EMBL/GenBank/DDBJ whole genome shotgun (WGS) entry which is preliminary data.</text>
</comment>
<keyword evidence="6 12" id="KW-0547">Nucleotide-binding</keyword>
<evidence type="ECO:0000256" key="3">
    <source>
        <dbReference type="ARBA" id="ARBA00020170"/>
    </source>
</evidence>
<dbReference type="GO" id="GO:0000731">
    <property type="term" value="P:DNA synthesis involved in DNA repair"/>
    <property type="evidence" value="ECO:0007669"/>
    <property type="project" value="TreeGrafter"/>
</dbReference>
<dbReference type="PANTHER" id="PTHR32182">
    <property type="entry name" value="DNA REPLICATION AND REPAIR PROTEIN RECF"/>
    <property type="match status" value="1"/>
</dbReference>
<dbReference type="GO" id="GO:0009432">
    <property type="term" value="P:SOS response"/>
    <property type="evidence" value="ECO:0007669"/>
    <property type="project" value="UniProtKB-UniRule"/>
</dbReference>
<dbReference type="SUPFAM" id="SSF52540">
    <property type="entry name" value="P-loop containing nucleoside triphosphate hydrolases"/>
    <property type="match status" value="1"/>
</dbReference>
<dbReference type="Pfam" id="PF02463">
    <property type="entry name" value="SMC_N"/>
    <property type="match status" value="1"/>
</dbReference>
<feature type="binding site" evidence="12">
    <location>
        <begin position="30"/>
        <end position="37"/>
    </location>
    <ligand>
        <name>ATP</name>
        <dbReference type="ChEBI" id="CHEBI:30616"/>
    </ligand>
</feature>
<evidence type="ECO:0000256" key="7">
    <source>
        <dbReference type="ARBA" id="ARBA00022763"/>
    </source>
</evidence>
<dbReference type="Gene3D" id="1.20.1050.90">
    <property type="entry name" value="RecF/RecN/SMC, N-terminal domain"/>
    <property type="match status" value="1"/>
</dbReference>
<dbReference type="GO" id="GO:0006260">
    <property type="term" value="P:DNA replication"/>
    <property type="evidence" value="ECO:0007669"/>
    <property type="project" value="UniProtKB-UniRule"/>
</dbReference>
<proteinExistence type="inferred from homology"/>
<dbReference type="PROSITE" id="PS00617">
    <property type="entry name" value="RECF_1"/>
    <property type="match status" value="1"/>
</dbReference>
<dbReference type="Gene3D" id="3.40.50.300">
    <property type="entry name" value="P-loop containing nucleotide triphosphate hydrolases"/>
    <property type="match status" value="1"/>
</dbReference>
<dbReference type="Proteomes" id="UP000294813">
    <property type="component" value="Unassembled WGS sequence"/>
</dbReference>
<dbReference type="InterPro" id="IPR018078">
    <property type="entry name" value="DNA-binding_RecF_CS"/>
</dbReference>
<dbReference type="InterPro" id="IPR027417">
    <property type="entry name" value="P-loop_NTPase"/>
</dbReference>
<keyword evidence="5 12" id="KW-0235">DNA replication</keyword>
<sequence>MKIQRLELTQFRNYAEMAVDLQPGVNIFVGPNGQGKTNLLEAVTLLSGAGSHRDAKDAEMVKWQAAFYRIVAQGRPAAGNGAATSPDLPATTVELAFGQQRKWARVNGRKLKRMNELAQTVNTVVFSPEDLSLVKGSPGQRRRFLDRELSQASPAYHQVLVHYQRMLSQRNALLKQIRNQLAKVHDIELWDEQMARCGATLLARRLDGVARLAPKARQIYRSLSAGKEELEITYGSSLPLPADRAAWPTAILRHWAMSREEEILRQTTLTGPHRDDLNLYLNGRDARSYASQGQQRSIALALKLSEVQLIASIRQEPPIVLLDDVMSELDPLRREQLLTELNQQPIQVIITTTHLQALPEALIRQSAIFRVYEGKIQRDPEGG</sequence>
<evidence type="ECO:0000256" key="10">
    <source>
        <dbReference type="ARBA" id="ARBA00023204"/>
    </source>
</evidence>
<evidence type="ECO:0000256" key="11">
    <source>
        <dbReference type="ARBA" id="ARBA00023236"/>
    </source>
</evidence>
<accession>A0A4R2RLX7</accession>
<dbReference type="EMBL" id="SLXT01000014">
    <property type="protein sequence ID" value="TCP63908.1"/>
    <property type="molecule type" value="Genomic_DNA"/>
</dbReference>
<dbReference type="InterPro" id="IPR003395">
    <property type="entry name" value="RecF/RecN/SMC_N"/>
</dbReference>
<keyword evidence="7 12" id="KW-0227">DNA damage</keyword>
<dbReference type="InterPro" id="IPR042174">
    <property type="entry name" value="RecF_2"/>
</dbReference>
<keyword evidence="8 12" id="KW-0067">ATP-binding</keyword>
<comment type="function">
    <text evidence="12 13">The RecF protein is involved in DNA metabolism; it is required for DNA replication and normal SOS inducibility. RecF binds preferentially to single-stranded, linear DNA. It also seems to bind ATP.</text>
</comment>
<keyword evidence="9 12" id="KW-0238">DNA-binding</keyword>
<evidence type="ECO:0000256" key="13">
    <source>
        <dbReference type="RuleBase" id="RU000578"/>
    </source>
</evidence>
<protein>
    <recommendedName>
        <fullName evidence="3 12">DNA replication and repair protein RecF</fullName>
    </recommendedName>
</protein>
<evidence type="ECO:0000256" key="9">
    <source>
        <dbReference type="ARBA" id="ARBA00023125"/>
    </source>
</evidence>
<evidence type="ECO:0000256" key="2">
    <source>
        <dbReference type="ARBA" id="ARBA00008016"/>
    </source>
</evidence>
<dbReference type="GO" id="GO:0005524">
    <property type="term" value="F:ATP binding"/>
    <property type="evidence" value="ECO:0007669"/>
    <property type="project" value="UniProtKB-UniRule"/>
</dbReference>
<evidence type="ECO:0000256" key="8">
    <source>
        <dbReference type="ARBA" id="ARBA00022840"/>
    </source>
</evidence>
<dbReference type="CDD" id="cd03242">
    <property type="entry name" value="ABC_RecF"/>
    <property type="match status" value="1"/>
</dbReference>
<organism evidence="15 16">
    <name type="scientific">Heliophilum fasciatum</name>
    <dbReference type="NCBI Taxonomy" id="35700"/>
    <lineage>
        <taxon>Bacteria</taxon>
        <taxon>Bacillati</taxon>
        <taxon>Bacillota</taxon>
        <taxon>Clostridia</taxon>
        <taxon>Eubacteriales</taxon>
        <taxon>Heliobacteriaceae</taxon>
        <taxon>Heliophilum</taxon>
    </lineage>
</organism>
<keyword evidence="11 12" id="KW-0742">SOS response</keyword>
<keyword evidence="16" id="KW-1185">Reference proteome</keyword>
<dbReference type="InterPro" id="IPR001238">
    <property type="entry name" value="DNA-binding_RecF"/>
</dbReference>
<keyword evidence="10 12" id="KW-0234">DNA repair</keyword>
<feature type="domain" description="RecF/RecN/SMC N-terminal" evidence="14">
    <location>
        <begin position="3"/>
        <end position="363"/>
    </location>
</feature>
<dbReference type="PANTHER" id="PTHR32182:SF0">
    <property type="entry name" value="DNA REPLICATION AND REPAIR PROTEIN RECF"/>
    <property type="match status" value="1"/>
</dbReference>
<dbReference type="HAMAP" id="MF_00365">
    <property type="entry name" value="RecF"/>
    <property type="match status" value="1"/>
</dbReference>
<evidence type="ECO:0000313" key="15">
    <source>
        <dbReference type="EMBL" id="TCP63908.1"/>
    </source>
</evidence>
<evidence type="ECO:0000256" key="1">
    <source>
        <dbReference type="ARBA" id="ARBA00004496"/>
    </source>
</evidence>
<dbReference type="PROSITE" id="PS00618">
    <property type="entry name" value="RECF_2"/>
    <property type="match status" value="1"/>
</dbReference>
<keyword evidence="4 12" id="KW-0963">Cytoplasm</keyword>
<gene>
    <name evidence="12" type="primary">recF</name>
    <name evidence="15" type="ORF">EDD73_11456</name>
</gene>
<comment type="subcellular location">
    <subcellularLocation>
        <location evidence="1 12 13">Cytoplasm</location>
    </subcellularLocation>
</comment>
<evidence type="ECO:0000256" key="4">
    <source>
        <dbReference type="ARBA" id="ARBA00022490"/>
    </source>
</evidence>
<reference evidence="15 16" key="1">
    <citation type="submission" date="2019-03" db="EMBL/GenBank/DDBJ databases">
        <title>Genomic Encyclopedia of Type Strains, Phase IV (KMG-IV): sequencing the most valuable type-strain genomes for metagenomic binning, comparative biology and taxonomic classification.</title>
        <authorList>
            <person name="Goeker M."/>
        </authorList>
    </citation>
    <scope>NUCLEOTIDE SEQUENCE [LARGE SCALE GENOMIC DNA]</scope>
    <source>
        <strain evidence="15 16">DSM 11170</strain>
    </source>
</reference>